<feature type="non-terminal residue" evidence="1">
    <location>
        <position position="100"/>
    </location>
</feature>
<name>X1HDL2_9ZZZZ</name>
<dbReference type="EMBL" id="BARU01015445">
    <property type="protein sequence ID" value="GAH51934.1"/>
    <property type="molecule type" value="Genomic_DNA"/>
</dbReference>
<feature type="non-terminal residue" evidence="1">
    <location>
        <position position="1"/>
    </location>
</feature>
<proteinExistence type="predicted"/>
<gene>
    <name evidence="1" type="ORF">S03H2_26547</name>
</gene>
<dbReference type="AlphaFoldDB" id="X1HDL2"/>
<evidence type="ECO:0008006" key="2">
    <source>
        <dbReference type="Google" id="ProtNLM"/>
    </source>
</evidence>
<accession>X1HDL2</accession>
<sequence length="100" mass="11000">QPLAAGMEYRYWLEVTEADGTMKRFGPTEPVSISELISRLALGEPYPSPAREAVTISYELPNGCSGAVIEVYDLSGRRIDSFPLAPQTGRGEIFLDVSEY</sequence>
<protein>
    <recommendedName>
        <fullName evidence="2">Secretion system C-terminal sorting domain-containing protein</fullName>
    </recommendedName>
</protein>
<organism evidence="1">
    <name type="scientific">marine sediment metagenome</name>
    <dbReference type="NCBI Taxonomy" id="412755"/>
    <lineage>
        <taxon>unclassified sequences</taxon>
        <taxon>metagenomes</taxon>
        <taxon>ecological metagenomes</taxon>
    </lineage>
</organism>
<evidence type="ECO:0000313" key="1">
    <source>
        <dbReference type="EMBL" id="GAH51934.1"/>
    </source>
</evidence>
<reference evidence="1" key="1">
    <citation type="journal article" date="2014" name="Front. Microbiol.">
        <title>High frequency of phylogenetically diverse reductive dehalogenase-homologous genes in deep subseafloor sedimentary metagenomes.</title>
        <authorList>
            <person name="Kawai M."/>
            <person name="Futagami T."/>
            <person name="Toyoda A."/>
            <person name="Takaki Y."/>
            <person name="Nishi S."/>
            <person name="Hori S."/>
            <person name="Arai W."/>
            <person name="Tsubouchi T."/>
            <person name="Morono Y."/>
            <person name="Uchiyama I."/>
            <person name="Ito T."/>
            <person name="Fujiyama A."/>
            <person name="Inagaki F."/>
            <person name="Takami H."/>
        </authorList>
    </citation>
    <scope>NUCLEOTIDE SEQUENCE</scope>
    <source>
        <strain evidence="1">Expedition CK06-06</strain>
    </source>
</reference>
<comment type="caution">
    <text evidence="1">The sequence shown here is derived from an EMBL/GenBank/DDBJ whole genome shotgun (WGS) entry which is preliminary data.</text>
</comment>